<keyword evidence="6" id="KW-0378">Hydrolase</keyword>
<evidence type="ECO:0000256" key="8">
    <source>
        <dbReference type="SAM" id="Phobius"/>
    </source>
</evidence>
<proteinExistence type="inferred from homology"/>
<name>X6P9U6_RETFI</name>
<dbReference type="EC" id="3.4.19.12" evidence="3"/>
<keyword evidence="7" id="KW-0788">Thiol protease</keyword>
<keyword evidence="5" id="KW-0833">Ubl conjugation pathway</keyword>
<dbReference type="Pfam" id="PF25010">
    <property type="entry name" value="ARM_UBP24_USP9X-Y"/>
    <property type="match status" value="1"/>
</dbReference>
<keyword evidence="8" id="KW-1133">Transmembrane helix</keyword>
<evidence type="ECO:0000256" key="3">
    <source>
        <dbReference type="ARBA" id="ARBA00012759"/>
    </source>
</evidence>
<comment type="caution">
    <text evidence="10">The sequence shown here is derived from an EMBL/GenBank/DDBJ whole genome shotgun (WGS) entry which is preliminary data.</text>
</comment>
<sequence>VDDEDDPVDKDIFAVYRVNSSFCALTCFPSFFLLQKKNKIKKRGNLGQVSFHLVAALNEFGRTGGFDALMRRLDNHRPNMPVKNIRAILSALSKSVKSLTRRCYREYVLPLHDRVRSTLESMTDVELRDLKKEILSRIVEAMEGLLQREKSEAEVAQITETFQLAMGLSLRRLTSQTIERRVNGVQYIASVCSHTRKGYHSHSMKFMTAEFLFKWIEENKLLEILFGPKSHPQLMKQATDILKFICLESVLTVNHLAIIWSALERAAKKSDDVENELQTLCKVVDDIAYHLTTEHFEFLFKKFESIPLKELTEHHLQLMKELAQQTYKQSTTTAPAERAINILWKLVQDESDAEDKLVNEAKNMLKEVLGSYYLKELRLPSADEMRDQLGRTQVGGVFVASVAKDCANLSDFVDVDSDR</sequence>
<feature type="non-terminal residue" evidence="10">
    <location>
        <position position="1"/>
    </location>
</feature>
<evidence type="ECO:0000256" key="1">
    <source>
        <dbReference type="ARBA" id="ARBA00000707"/>
    </source>
</evidence>
<dbReference type="InterPro" id="IPR056850">
    <property type="entry name" value="ARM_UBP34_24_USP9X_Y"/>
</dbReference>
<evidence type="ECO:0000256" key="6">
    <source>
        <dbReference type="ARBA" id="ARBA00022801"/>
    </source>
</evidence>
<keyword evidence="4" id="KW-0645">Protease</keyword>
<dbReference type="SUPFAM" id="SSF48371">
    <property type="entry name" value="ARM repeat"/>
    <property type="match status" value="1"/>
</dbReference>
<dbReference type="Proteomes" id="UP000023152">
    <property type="component" value="Unassembled WGS sequence"/>
</dbReference>
<organism evidence="10 11">
    <name type="scientific">Reticulomyxa filosa</name>
    <dbReference type="NCBI Taxonomy" id="46433"/>
    <lineage>
        <taxon>Eukaryota</taxon>
        <taxon>Sar</taxon>
        <taxon>Rhizaria</taxon>
        <taxon>Retaria</taxon>
        <taxon>Foraminifera</taxon>
        <taxon>Monothalamids</taxon>
        <taxon>Reticulomyxidae</taxon>
        <taxon>Reticulomyxa</taxon>
    </lineage>
</organism>
<evidence type="ECO:0000256" key="4">
    <source>
        <dbReference type="ARBA" id="ARBA00022670"/>
    </source>
</evidence>
<dbReference type="GO" id="GO:0004843">
    <property type="term" value="F:cysteine-type deubiquitinase activity"/>
    <property type="evidence" value="ECO:0007669"/>
    <property type="project" value="UniProtKB-EC"/>
</dbReference>
<keyword evidence="8" id="KW-0812">Transmembrane</keyword>
<gene>
    <name evidence="10" type="ORF">RFI_02692</name>
</gene>
<keyword evidence="11" id="KW-1185">Reference proteome</keyword>
<evidence type="ECO:0000313" key="10">
    <source>
        <dbReference type="EMBL" id="ETO34402.1"/>
    </source>
</evidence>
<dbReference type="OrthoDB" id="289038at2759"/>
<dbReference type="InterPro" id="IPR016024">
    <property type="entry name" value="ARM-type_fold"/>
</dbReference>
<comment type="similarity">
    <text evidence="2">Belongs to the peptidase C19 family.</text>
</comment>
<keyword evidence="8" id="KW-0472">Membrane</keyword>
<feature type="domain" description="UBP34/UBP24/USP9X/USP9Y-like ARM repeat region" evidence="9">
    <location>
        <begin position="163"/>
        <end position="363"/>
    </location>
</feature>
<evidence type="ECO:0000256" key="7">
    <source>
        <dbReference type="ARBA" id="ARBA00022807"/>
    </source>
</evidence>
<dbReference type="EMBL" id="ASPP01002604">
    <property type="protein sequence ID" value="ETO34402.1"/>
    <property type="molecule type" value="Genomic_DNA"/>
</dbReference>
<feature type="transmembrane region" description="Helical" evidence="8">
    <location>
        <begin position="12"/>
        <end position="34"/>
    </location>
</feature>
<dbReference type="AlphaFoldDB" id="X6P9U6"/>
<evidence type="ECO:0000256" key="5">
    <source>
        <dbReference type="ARBA" id="ARBA00022786"/>
    </source>
</evidence>
<protein>
    <recommendedName>
        <fullName evidence="3">ubiquitinyl hydrolase 1</fullName>
        <ecNumber evidence="3">3.4.19.12</ecNumber>
    </recommendedName>
</protein>
<reference evidence="10 11" key="1">
    <citation type="journal article" date="2013" name="Curr. Biol.">
        <title>The Genome of the Foraminiferan Reticulomyxa filosa.</title>
        <authorList>
            <person name="Glockner G."/>
            <person name="Hulsmann N."/>
            <person name="Schleicher M."/>
            <person name="Noegel A.A."/>
            <person name="Eichinger L."/>
            <person name="Gallinger C."/>
            <person name="Pawlowski J."/>
            <person name="Sierra R."/>
            <person name="Euteneuer U."/>
            <person name="Pillet L."/>
            <person name="Moustafa A."/>
            <person name="Platzer M."/>
            <person name="Groth M."/>
            <person name="Szafranski K."/>
            <person name="Schliwa M."/>
        </authorList>
    </citation>
    <scope>NUCLEOTIDE SEQUENCE [LARGE SCALE GENOMIC DNA]</scope>
</reference>
<accession>X6P9U6</accession>
<comment type="catalytic activity">
    <reaction evidence="1">
        <text>Thiol-dependent hydrolysis of ester, thioester, amide, peptide and isopeptide bonds formed by the C-terminal Gly of ubiquitin (a 76-residue protein attached to proteins as an intracellular targeting signal).</text>
        <dbReference type="EC" id="3.4.19.12"/>
    </reaction>
</comment>
<dbReference type="GO" id="GO:0006508">
    <property type="term" value="P:proteolysis"/>
    <property type="evidence" value="ECO:0007669"/>
    <property type="project" value="UniProtKB-KW"/>
</dbReference>
<evidence type="ECO:0000313" key="11">
    <source>
        <dbReference type="Proteomes" id="UP000023152"/>
    </source>
</evidence>
<evidence type="ECO:0000259" key="9">
    <source>
        <dbReference type="Pfam" id="PF25010"/>
    </source>
</evidence>
<evidence type="ECO:0000256" key="2">
    <source>
        <dbReference type="ARBA" id="ARBA00009085"/>
    </source>
</evidence>